<organism evidence="7 8">
    <name type="scientific">Streptococcus phocae</name>
    <dbReference type="NCBI Taxonomy" id="119224"/>
    <lineage>
        <taxon>Bacteria</taxon>
        <taxon>Bacillati</taxon>
        <taxon>Bacillota</taxon>
        <taxon>Bacilli</taxon>
        <taxon>Lactobacillales</taxon>
        <taxon>Streptococcaceae</taxon>
        <taxon>Streptococcus</taxon>
    </lineage>
</organism>
<dbReference type="RefSeq" id="WP_054278670.1">
    <property type="nucleotide sequence ID" value="NZ_LHQM01000013.1"/>
</dbReference>
<dbReference type="Proteomes" id="UP000049578">
    <property type="component" value="Unassembled WGS sequence"/>
</dbReference>
<dbReference type="GO" id="GO:0005524">
    <property type="term" value="F:ATP binding"/>
    <property type="evidence" value="ECO:0007669"/>
    <property type="project" value="UniProtKB-KW"/>
</dbReference>
<dbReference type="GO" id="GO:0016020">
    <property type="term" value="C:membrane"/>
    <property type="evidence" value="ECO:0007669"/>
    <property type="project" value="UniProtKB-SubCell"/>
</dbReference>
<dbReference type="AlphaFoldDB" id="A0A0P6SE86"/>
<feature type="transmembrane region" description="Helical" evidence="5">
    <location>
        <begin position="259"/>
        <end position="281"/>
    </location>
</feature>
<keyword evidence="2 5" id="KW-0812">Transmembrane</keyword>
<dbReference type="PANTHER" id="PTHR43027:SF1">
    <property type="entry name" value="DOXORUBICIN RESISTANCE ABC TRANSPORTER PERMEASE PROTEIN DRRC-RELATED"/>
    <property type="match status" value="1"/>
</dbReference>
<dbReference type="EMBL" id="LHQM01000013">
    <property type="protein sequence ID" value="KPJ22464.1"/>
    <property type="molecule type" value="Genomic_DNA"/>
</dbReference>
<reference evidence="7 8" key="1">
    <citation type="submission" date="2015-08" db="EMBL/GenBank/DDBJ databases">
        <title>Genome sequence of Streptococcus phocae subsp. phocae ATCC 51973T isolated from liver specimen obtained from seal.</title>
        <authorList>
            <person name="Avendano-Herrera R."/>
        </authorList>
    </citation>
    <scope>NUCLEOTIDE SEQUENCE [LARGE SCALE GENOMIC DNA]</scope>
    <source>
        <strain evidence="7 8">ATCC 51973</strain>
    </source>
</reference>
<evidence type="ECO:0000256" key="5">
    <source>
        <dbReference type="SAM" id="Phobius"/>
    </source>
</evidence>
<dbReference type="GO" id="GO:0140359">
    <property type="term" value="F:ABC-type transporter activity"/>
    <property type="evidence" value="ECO:0007669"/>
    <property type="project" value="InterPro"/>
</dbReference>
<protein>
    <submittedName>
        <fullName evidence="7">ABC transporter ATP-binding protein</fullName>
    </submittedName>
</protein>
<dbReference type="STRING" id="119224.AKK44_04310"/>
<name>A0A0P6SE86_9STRE</name>
<comment type="subcellular location">
    <subcellularLocation>
        <location evidence="1">Membrane</location>
        <topology evidence="1">Multi-pass membrane protein</topology>
    </subcellularLocation>
</comment>
<dbReference type="SUPFAM" id="SSF103473">
    <property type="entry name" value="MFS general substrate transporter"/>
    <property type="match status" value="1"/>
</dbReference>
<dbReference type="InterPro" id="IPR013525">
    <property type="entry name" value="ABC2_TM"/>
</dbReference>
<feature type="domain" description="ABC transmembrane type-2" evidence="6">
    <location>
        <begin position="147"/>
        <end position="372"/>
    </location>
</feature>
<evidence type="ECO:0000313" key="7">
    <source>
        <dbReference type="EMBL" id="KPJ22464.1"/>
    </source>
</evidence>
<evidence type="ECO:0000313" key="8">
    <source>
        <dbReference type="Proteomes" id="UP000049578"/>
    </source>
</evidence>
<dbReference type="InterPro" id="IPR047817">
    <property type="entry name" value="ABC2_TM_bact-type"/>
</dbReference>
<dbReference type="PROSITE" id="PS51012">
    <property type="entry name" value="ABC_TM2"/>
    <property type="match status" value="1"/>
</dbReference>
<feature type="transmembrane region" description="Helical" evidence="5">
    <location>
        <begin position="20"/>
        <end position="39"/>
    </location>
</feature>
<keyword evidence="7" id="KW-0067">ATP-binding</keyword>
<dbReference type="PATRIC" id="fig|119224.3.peg.393"/>
<evidence type="ECO:0000259" key="6">
    <source>
        <dbReference type="PROSITE" id="PS51012"/>
    </source>
</evidence>
<feature type="transmembrane region" description="Helical" evidence="5">
    <location>
        <begin position="288"/>
        <end position="314"/>
    </location>
</feature>
<sequence>MLLFQLIKKESLQIFRNRTAFIMMVVFPILMILILSFAFKSSFSTTTAVPKLKVHYQLEGKKTAYQEGFVTFLKSLHKELGLEAKPSKNLAADKQDVKEGSLTAVLEVKPNQTINVTTNRINQQNADLINMLVDTYVENAKTYDSIETLYPQLLAKVKTRTVDYVTVRSTKVNKNMTSSDYFAISMVTMITFYGIMSAMNLVLVDYQKGTLSRIRLTGVSSTNVLLGKLIGGMLATGVQLTLLYLFTRFAMQVNWGDRPLAIMGLIGSLVYLSTAIGIGLASGIRNDVFLIAASNVVIPIFAFLGGSYIPLSVFNSALLNQLAMISPIKWMNDSLFYLIFGGSFNPIAISLAVNVGVGTCFILFALFSMRKQVTL</sequence>
<dbReference type="InterPro" id="IPR036259">
    <property type="entry name" value="MFS_trans_sf"/>
</dbReference>
<dbReference type="Pfam" id="PF12698">
    <property type="entry name" value="ABC2_membrane_3"/>
    <property type="match status" value="1"/>
</dbReference>
<keyword evidence="4 5" id="KW-0472">Membrane</keyword>
<evidence type="ECO:0000256" key="4">
    <source>
        <dbReference type="ARBA" id="ARBA00023136"/>
    </source>
</evidence>
<feature type="transmembrane region" description="Helical" evidence="5">
    <location>
        <begin position="334"/>
        <end position="367"/>
    </location>
</feature>
<dbReference type="InterPro" id="IPR052902">
    <property type="entry name" value="ABC-2_transporter"/>
</dbReference>
<evidence type="ECO:0000256" key="2">
    <source>
        <dbReference type="ARBA" id="ARBA00022692"/>
    </source>
</evidence>
<dbReference type="NCBIfam" id="NF038293">
    <property type="entry name" value="permease_SagG"/>
    <property type="match status" value="1"/>
</dbReference>
<keyword evidence="7" id="KW-0547">Nucleotide-binding</keyword>
<keyword evidence="8" id="KW-1185">Reference proteome</keyword>
<evidence type="ECO:0000256" key="1">
    <source>
        <dbReference type="ARBA" id="ARBA00004141"/>
    </source>
</evidence>
<accession>A0A0P6SE86</accession>
<feature type="transmembrane region" description="Helical" evidence="5">
    <location>
        <begin position="181"/>
        <end position="204"/>
    </location>
</feature>
<keyword evidence="3 5" id="KW-1133">Transmembrane helix</keyword>
<gene>
    <name evidence="7" type="ORF">AKK44_04310</name>
</gene>
<evidence type="ECO:0000256" key="3">
    <source>
        <dbReference type="ARBA" id="ARBA00022989"/>
    </source>
</evidence>
<dbReference type="PANTHER" id="PTHR43027">
    <property type="entry name" value="DOXORUBICIN RESISTANCE ABC TRANSPORTER PERMEASE PROTEIN DRRC-RELATED"/>
    <property type="match status" value="1"/>
</dbReference>
<comment type="caution">
    <text evidence="7">The sequence shown here is derived from an EMBL/GenBank/DDBJ whole genome shotgun (WGS) entry which is preliminary data.</text>
</comment>
<proteinExistence type="predicted"/>
<feature type="transmembrane region" description="Helical" evidence="5">
    <location>
        <begin position="225"/>
        <end position="247"/>
    </location>
</feature>